<name>A0ABM9IY63_9RALS</name>
<feature type="chain" id="PRO_5046808317" description="Transmembrane protein" evidence="2">
    <location>
        <begin position="22"/>
        <end position="217"/>
    </location>
</feature>
<evidence type="ECO:0000313" key="4">
    <source>
        <dbReference type="Proteomes" id="UP001189616"/>
    </source>
</evidence>
<evidence type="ECO:0000256" key="1">
    <source>
        <dbReference type="SAM" id="Phobius"/>
    </source>
</evidence>
<keyword evidence="1" id="KW-0812">Transmembrane</keyword>
<sequence>MTNLLALSATVFLLNMMPAFAPPTWMVMSWIGFARPEANPVLLAGVAACAATAGRLVLARLSCALVRNRWMRDADRQNINVVRAWLEQRKGMTAGLMLAYAFSPFPSNYVFIAYGLTGMRLWLIGLPFFFGRWVSYLTWTHIAQIGARYLDEESEIDGAYMGVYFVVSQLAFLGLVYGFAKVDWQHFLRTKRLRWRRAGRTASDAKDAKDARGETRQ</sequence>
<keyword evidence="4" id="KW-1185">Reference proteome</keyword>
<proteinExistence type="predicted"/>
<feature type="signal peptide" evidence="2">
    <location>
        <begin position="1"/>
        <end position="21"/>
    </location>
</feature>
<organism evidence="3 4">
    <name type="scientific">Ralstonia condita</name>
    <dbReference type="NCBI Taxonomy" id="3058600"/>
    <lineage>
        <taxon>Bacteria</taxon>
        <taxon>Pseudomonadati</taxon>
        <taxon>Pseudomonadota</taxon>
        <taxon>Betaproteobacteria</taxon>
        <taxon>Burkholderiales</taxon>
        <taxon>Burkholderiaceae</taxon>
        <taxon>Ralstonia</taxon>
    </lineage>
</organism>
<dbReference type="Proteomes" id="UP001189616">
    <property type="component" value="Unassembled WGS sequence"/>
</dbReference>
<keyword evidence="1" id="KW-1133">Transmembrane helix</keyword>
<accession>A0ABM9IY63</accession>
<dbReference type="RefSeq" id="WP_316654739.1">
    <property type="nucleotide sequence ID" value="NZ_CATYWO010000001.1"/>
</dbReference>
<evidence type="ECO:0008006" key="5">
    <source>
        <dbReference type="Google" id="ProtNLM"/>
    </source>
</evidence>
<feature type="transmembrane region" description="Helical" evidence="1">
    <location>
        <begin position="42"/>
        <end position="66"/>
    </location>
</feature>
<feature type="transmembrane region" description="Helical" evidence="1">
    <location>
        <begin position="159"/>
        <end position="180"/>
    </location>
</feature>
<gene>
    <name evidence="3" type="ORF">LMG7141_00455</name>
</gene>
<evidence type="ECO:0000313" key="3">
    <source>
        <dbReference type="EMBL" id="CAJ0776129.1"/>
    </source>
</evidence>
<reference evidence="3 4" key="1">
    <citation type="submission" date="2023-07" db="EMBL/GenBank/DDBJ databases">
        <authorList>
            <person name="Peeters C."/>
        </authorList>
    </citation>
    <scope>NUCLEOTIDE SEQUENCE [LARGE SCALE GENOMIC DNA]</scope>
    <source>
        <strain evidence="3 4">LMG 7141</strain>
    </source>
</reference>
<protein>
    <recommendedName>
        <fullName evidence="5">Transmembrane protein</fullName>
    </recommendedName>
</protein>
<keyword evidence="1" id="KW-0472">Membrane</keyword>
<keyword evidence="2" id="KW-0732">Signal</keyword>
<comment type="caution">
    <text evidence="3">The sequence shown here is derived from an EMBL/GenBank/DDBJ whole genome shotgun (WGS) entry which is preliminary data.</text>
</comment>
<evidence type="ECO:0000256" key="2">
    <source>
        <dbReference type="SAM" id="SignalP"/>
    </source>
</evidence>
<dbReference type="EMBL" id="CATYWO010000001">
    <property type="protein sequence ID" value="CAJ0776129.1"/>
    <property type="molecule type" value="Genomic_DNA"/>
</dbReference>